<dbReference type="SUPFAM" id="SSF52540">
    <property type="entry name" value="P-loop containing nucleoside triphosphate hydrolases"/>
    <property type="match status" value="1"/>
</dbReference>
<dbReference type="RefSeq" id="WP_099334365.1">
    <property type="nucleotide sequence ID" value="NZ_CP042812.1"/>
</dbReference>
<dbReference type="InterPro" id="IPR049945">
    <property type="entry name" value="AAA_22"/>
</dbReference>
<evidence type="ECO:0000313" key="2">
    <source>
        <dbReference type="EMBL" id="PHO09757.1"/>
    </source>
</evidence>
<proteinExistence type="predicted"/>
<dbReference type="PANTHER" id="PTHR35894">
    <property type="entry name" value="GENERAL SECRETION PATHWAY PROTEIN A-RELATED"/>
    <property type="match status" value="1"/>
</dbReference>
<reference evidence="2 3" key="1">
    <citation type="submission" date="2017-09" db="EMBL/GenBank/DDBJ databases">
        <authorList>
            <person name="Perez-Cataluna A."/>
            <person name="Figueras M.J."/>
            <person name="Salas-Masso N."/>
        </authorList>
    </citation>
    <scope>NUCLEOTIDE SEQUENCE [LARGE SCALE GENOMIC DNA]</scope>
    <source>
        <strain evidence="2 3">F138-33</strain>
    </source>
</reference>
<sequence length="237" mass="27066">MQYKFIKTKNYSKINEGLQHLKILPTKVPKLGIAYGKYGIGKSLALEKIAVDENAVLLEASPTWSLPSFLKHLCFELEADVVGTSTTKMENILKALYERPRIIIIDEIDRLLIGSKKDILDAIRYIHDQSETIIFVVGMDNALAKLKNDGAFESRLTVKIKLEKTAKEDIQDFCSNSEIEITDDLINYFAKRHPNLRYIKVFIENLERYCEINDIEVADLKVFKASKVEDLDGKQPL</sequence>
<feature type="domain" description="ORC1/DEAH AAA+ ATPase" evidence="1">
    <location>
        <begin position="30"/>
        <end position="143"/>
    </location>
</feature>
<evidence type="ECO:0000313" key="3">
    <source>
        <dbReference type="Proteomes" id="UP000221384"/>
    </source>
</evidence>
<dbReference type="InterPro" id="IPR027417">
    <property type="entry name" value="P-loop_NTPase"/>
</dbReference>
<dbReference type="Gene3D" id="3.40.50.300">
    <property type="entry name" value="P-loop containing nucleotide triphosphate hydrolases"/>
    <property type="match status" value="1"/>
</dbReference>
<accession>A0ABX4LPB1</accession>
<protein>
    <submittedName>
        <fullName evidence="2">DNA transposition protein</fullName>
    </submittedName>
</protein>
<organism evidence="2 3">
    <name type="scientific">Malaciobacter canalis</name>
    <dbReference type="NCBI Taxonomy" id="1912871"/>
    <lineage>
        <taxon>Bacteria</taxon>
        <taxon>Pseudomonadati</taxon>
        <taxon>Campylobacterota</taxon>
        <taxon>Epsilonproteobacteria</taxon>
        <taxon>Campylobacterales</taxon>
        <taxon>Arcobacteraceae</taxon>
        <taxon>Malaciobacter</taxon>
    </lineage>
</organism>
<keyword evidence="3" id="KW-1185">Reference proteome</keyword>
<dbReference type="PANTHER" id="PTHR35894:SF5">
    <property type="entry name" value="MU-LIKE PROPHAGE FLUMU DNA TRANSPOSITION PROTEIN B"/>
    <property type="match status" value="1"/>
</dbReference>
<gene>
    <name evidence="2" type="ORF">CPG37_06995</name>
</gene>
<evidence type="ECO:0000259" key="1">
    <source>
        <dbReference type="Pfam" id="PF13401"/>
    </source>
</evidence>
<dbReference type="EMBL" id="NWVW01000007">
    <property type="protein sequence ID" value="PHO09757.1"/>
    <property type="molecule type" value="Genomic_DNA"/>
</dbReference>
<name>A0ABX4LPB1_9BACT</name>
<dbReference type="Proteomes" id="UP000221384">
    <property type="component" value="Unassembled WGS sequence"/>
</dbReference>
<dbReference type="InterPro" id="IPR052026">
    <property type="entry name" value="ExeA_AAA_ATPase_DNA-bind"/>
</dbReference>
<dbReference type="Pfam" id="PF13401">
    <property type="entry name" value="AAA_22"/>
    <property type="match status" value="1"/>
</dbReference>
<comment type="caution">
    <text evidence="2">The sequence shown here is derived from an EMBL/GenBank/DDBJ whole genome shotgun (WGS) entry which is preliminary data.</text>
</comment>